<evidence type="ECO:0000313" key="2">
    <source>
        <dbReference type="Proteomes" id="UP001154282"/>
    </source>
</evidence>
<organism evidence="1 2">
    <name type="scientific">Linum tenue</name>
    <dbReference type="NCBI Taxonomy" id="586396"/>
    <lineage>
        <taxon>Eukaryota</taxon>
        <taxon>Viridiplantae</taxon>
        <taxon>Streptophyta</taxon>
        <taxon>Embryophyta</taxon>
        <taxon>Tracheophyta</taxon>
        <taxon>Spermatophyta</taxon>
        <taxon>Magnoliopsida</taxon>
        <taxon>eudicotyledons</taxon>
        <taxon>Gunneridae</taxon>
        <taxon>Pentapetalae</taxon>
        <taxon>rosids</taxon>
        <taxon>fabids</taxon>
        <taxon>Malpighiales</taxon>
        <taxon>Linaceae</taxon>
        <taxon>Linum</taxon>
    </lineage>
</organism>
<name>A0AAV0NCR4_9ROSI</name>
<reference evidence="1" key="1">
    <citation type="submission" date="2022-08" db="EMBL/GenBank/DDBJ databases">
        <authorList>
            <person name="Gutierrez-Valencia J."/>
        </authorList>
    </citation>
    <scope>NUCLEOTIDE SEQUENCE</scope>
</reference>
<sequence length="365" mass="41658">MMHGHWPRSGYLAFLIRPTSVCRSEILDSEFNRAIENLCYHPCLKDWNPQESAFKLLFIFCLPDLVEKMQCMLQLELGYGKPAKVLHPTYLAKLCFIYITEGRIVEFTAALMAVRVLLQFDHPLGPQISYHTGDYMEYTPNLYDFLLHASRRVLDEEISLTGKSEDNVTVQILKEKKSVLSSAFLLARIFENSSERIHRYLHSPRYKVIQECRDLKMIIGDVASLLEDSGFVLTSQDRCVNHLECFSSKARVNKTDIEENSLSFVPQLKTTPCVKGQQATRVSKTIMSARNIGSSLVIGSSISKLPSRSYHSFPMMVRYEGSKVAKSPTLNGINLVTKRVEVAQWSAFKLKRSLKFLTMTKVLRL</sequence>
<proteinExistence type="predicted"/>
<evidence type="ECO:0000313" key="1">
    <source>
        <dbReference type="EMBL" id="CAI0456393.1"/>
    </source>
</evidence>
<dbReference type="AlphaFoldDB" id="A0AAV0NCR4"/>
<keyword evidence="2" id="KW-1185">Reference proteome</keyword>
<accession>A0AAV0NCR4</accession>
<dbReference type="EMBL" id="CAMGYJ010000008">
    <property type="protein sequence ID" value="CAI0456393.1"/>
    <property type="molecule type" value="Genomic_DNA"/>
</dbReference>
<dbReference type="Proteomes" id="UP001154282">
    <property type="component" value="Unassembled WGS sequence"/>
</dbReference>
<gene>
    <name evidence="1" type="ORF">LITE_LOCUS32747</name>
</gene>
<protein>
    <submittedName>
        <fullName evidence="1">Uncharacterized protein</fullName>
    </submittedName>
</protein>
<comment type="caution">
    <text evidence="1">The sequence shown here is derived from an EMBL/GenBank/DDBJ whole genome shotgun (WGS) entry which is preliminary data.</text>
</comment>